<feature type="region of interest" description="Disordered" evidence="6">
    <location>
        <begin position="1"/>
        <end position="27"/>
    </location>
</feature>
<keyword evidence="9" id="KW-1185">Reference proteome</keyword>
<comment type="subcellular location">
    <subcellularLocation>
        <location evidence="1">Secreted</location>
    </subcellularLocation>
</comment>
<feature type="compositionally biased region" description="Low complexity" evidence="6">
    <location>
        <begin position="84"/>
        <end position="115"/>
    </location>
</feature>
<accession>A0AAX6SB16</accession>
<dbReference type="GeneID" id="106008570"/>
<protein>
    <submittedName>
        <fullName evidence="10">Submaxillary mucin-like protein</fullName>
    </submittedName>
</protein>
<dbReference type="Proteomes" id="UP000694906">
    <property type="component" value="Unplaced"/>
</dbReference>
<name>A0AAX6SB16_HETGA</name>
<reference evidence="10" key="1">
    <citation type="submission" date="2025-08" db="UniProtKB">
        <authorList>
            <consortium name="RefSeq"/>
        </authorList>
    </citation>
    <scope>IDENTIFICATION</scope>
</reference>
<feature type="compositionally biased region" description="Polar residues" evidence="6">
    <location>
        <begin position="306"/>
        <end position="331"/>
    </location>
</feature>
<evidence type="ECO:0000256" key="1">
    <source>
        <dbReference type="ARBA" id="ARBA00004613"/>
    </source>
</evidence>
<evidence type="ECO:0000256" key="5">
    <source>
        <dbReference type="PROSITE-ProRule" id="PRU00039"/>
    </source>
</evidence>
<feature type="compositionally biased region" description="Low complexity" evidence="6">
    <location>
        <begin position="172"/>
        <end position="201"/>
    </location>
</feature>
<dbReference type="PROSITE" id="PS01225">
    <property type="entry name" value="CTCK_2"/>
    <property type="match status" value="1"/>
</dbReference>
<evidence type="ECO:0000256" key="4">
    <source>
        <dbReference type="ARBA" id="ARBA00023157"/>
    </source>
</evidence>
<feature type="disulfide bond" evidence="5">
    <location>
        <begin position="518"/>
        <end position="570"/>
    </location>
</feature>
<dbReference type="PROSITE" id="PS50184">
    <property type="entry name" value="VWFC_2"/>
    <property type="match status" value="1"/>
</dbReference>
<keyword evidence="2" id="KW-0964">Secreted</keyword>
<dbReference type="InterPro" id="IPR006208">
    <property type="entry name" value="Glyco_hormone_CN"/>
</dbReference>
<evidence type="ECO:0000259" key="7">
    <source>
        <dbReference type="PROSITE" id="PS01225"/>
    </source>
</evidence>
<dbReference type="SMART" id="SM00041">
    <property type="entry name" value="CT"/>
    <property type="match status" value="1"/>
</dbReference>
<dbReference type="InterPro" id="IPR001007">
    <property type="entry name" value="VWF_dom"/>
</dbReference>
<feature type="compositionally biased region" description="Low complexity" evidence="6">
    <location>
        <begin position="122"/>
        <end position="164"/>
    </location>
</feature>
<dbReference type="PROSITE" id="PS01208">
    <property type="entry name" value="VWFC_1"/>
    <property type="match status" value="1"/>
</dbReference>
<feature type="region of interest" description="Disordered" evidence="6">
    <location>
        <begin position="84"/>
        <end position="348"/>
    </location>
</feature>
<evidence type="ECO:0000256" key="6">
    <source>
        <dbReference type="SAM" id="MobiDB-lite"/>
    </source>
</evidence>
<organism evidence="9 10">
    <name type="scientific">Heterocephalus glaber</name>
    <name type="common">Naked mole rat</name>
    <dbReference type="NCBI Taxonomy" id="10181"/>
    <lineage>
        <taxon>Eukaryota</taxon>
        <taxon>Metazoa</taxon>
        <taxon>Chordata</taxon>
        <taxon>Craniata</taxon>
        <taxon>Vertebrata</taxon>
        <taxon>Euteleostomi</taxon>
        <taxon>Mammalia</taxon>
        <taxon>Eutheria</taxon>
        <taxon>Euarchontoglires</taxon>
        <taxon>Glires</taxon>
        <taxon>Rodentia</taxon>
        <taxon>Hystricomorpha</taxon>
        <taxon>Bathyergidae</taxon>
        <taxon>Heterocephalus</taxon>
    </lineage>
</organism>
<evidence type="ECO:0000259" key="8">
    <source>
        <dbReference type="PROSITE" id="PS50184"/>
    </source>
</evidence>
<dbReference type="GO" id="GO:0005576">
    <property type="term" value="C:extracellular region"/>
    <property type="evidence" value="ECO:0007669"/>
    <property type="project" value="UniProtKB-SubCell"/>
</dbReference>
<feature type="compositionally biased region" description="Low complexity" evidence="6">
    <location>
        <begin position="221"/>
        <end position="251"/>
    </location>
</feature>
<evidence type="ECO:0000313" key="10">
    <source>
        <dbReference type="RefSeq" id="XP_021107217.1"/>
    </source>
</evidence>
<feature type="disulfide bond" evidence="5">
    <location>
        <begin position="514"/>
        <end position="568"/>
    </location>
</feature>
<dbReference type="SMART" id="SM00214">
    <property type="entry name" value="VWC"/>
    <property type="match status" value="2"/>
</dbReference>
<dbReference type="InterPro" id="IPR029034">
    <property type="entry name" value="Cystine-knot_cytokine"/>
</dbReference>
<sequence length="583" mass="59658">MGVPATTSTATRGSSTAFTAGSTEIGPDLTIAPGTIPIETSGSVTSKALETGAYITDATTATGTTSAVLSRVTTIIFTEIRTTSEVSTTEATTLAGGSSTPGSGSRPGTTTTPGSHATGILTEATTSTEGPGTTETGLKTGTSGVDSSTTAPGSSGTAATTSPGENRTTRVRTTAGTSRVASATTATATRNSATTTSLSTAAHEDTNSGVTASSRGGTTKEGGMNTGTTGTVSGTTVASESSNTEATASTEIRATTEVGRATGPTGTTASPGSYHTEATTSKEDVETTNAEISSGTPGRAAGTTGIPGSSNTGTTVILSRIPGTSASPHSGTSKDRAETTTAPGITTTGCSATLPPAPVCHGPLGEEKSPGDTWTSNCYQCICTDAKAVDCQPKECPSPPTCKTGEKLVLFKSNGTCCDIGLCEPRTCLYNNTDYEIGASFDDPSNPCVSYSCSSAGLAAVVQNCPKQTWCAEKERIYDSNKCCYKCNNNCRASPVNVTVNYNNCKKKVVMARCVGECKKTVQYNYDLFQLENSCLCCREENYEYRDITLDCPDGSTLSYRYRHTTTCSCADLCENSKTSVTR</sequence>
<comment type="caution">
    <text evidence="5">Lacks conserved residue(s) required for the propagation of feature annotation.</text>
</comment>
<evidence type="ECO:0000313" key="9">
    <source>
        <dbReference type="Proteomes" id="UP000694906"/>
    </source>
</evidence>
<feature type="compositionally biased region" description="Low complexity" evidence="6">
    <location>
        <begin position="339"/>
        <end position="348"/>
    </location>
</feature>
<keyword evidence="3" id="KW-0677">Repeat</keyword>
<dbReference type="InterPro" id="IPR006207">
    <property type="entry name" value="Cys_knot_C"/>
</dbReference>
<feature type="compositionally biased region" description="Low complexity" evidence="6">
    <location>
        <begin position="259"/>
        <end position="273"/>
    </location>
</feature>
<feature type="domain" description="VWFC" evidence="8">
    <location>
        <begin position="358"/>
        <end position="424"/>
    </location>
</feature>
<proteinExistence type="predicted"/>
<feature type="compositionally biased region" description="Polar residues" evidence="6">
    <location>
        <begin position="287"/>
        <end position="296"/>
    </location>
</feature>
<keyword evidence="4 5" id="KW-1015">Disulfide bond</keyword>
<dbReference type="Gene3D" id="2.10.90.10">
    <property type="entry name" value="Cystine-knot cytokines"/>
    <property type="match status" value="1"/>
</dbReference>
<evidence type="ECO:0000256" key="2">
    <source>
        <dbReference type="ARBA" id="ARBA00022525"/>
    </source>
</evidence>
<dbReference type="AlphaFoldDB" id="A0AAX6SB16"/>
<dbReference type="RefSeq" id="XP_021107217.1">
    <property type="nucleotide sequence ID" value="XM_021251558.1"/>
</dbReference>
<dbReference type="Pfam" id="PF00007">
    <property type="entry name" value="Cys_knot"/>
    <property type="match status" value="1"/>
</dbReference>
<dbReference type="PANTHER" id="PTHR47246:SF1">
    <property type="entry name" value="MUCIN-19"/>
    <property type="match status" value="1"/>
</dbReference>
<feature type="compositionally biased region" description="Low complexity" evidence="6">
    <location>
        <begin position="1"/>
        <end position="23"/>
    </location>
</feature>
<dbReference type="PROSITE" id="PS01185">
    <property type="entry name" value="CTCK_1"/>
    <property type="match status" value="1"/>
</dbReference>
<evidence type="ECO:0000256" key="3">
    <source>
        <dbReference type="ARBA" id="ARBA00022737"/>
    </source>
</evidence>
<dbReference type="PANTHER" id="PTHR47246">
    <property type="entry name" value="MUCIN-19"/>
    <property type="match status" value="1"/>
</dbReference>
<feature type="domain" description="CTCK" evidence="7">
    <location>
        <begin position="491"/>
        <end position="575"/>
    </location>
</feature>
<gene>
    <name evidence="10" type="primary">LOC106008570</name>
</gene>